<name>A0A376C0Z3_9FLAO</name>
<dbReference type="EMBL" id="UFTJ01000002">
    <property type="protein sequence ID" value="SSZ55689.1"/>
    <property type="molecule type" value="Genomic_DNA"/>
</dbReference>
<reference evidence="1 2" key="1">
    <citation type="submission" date="2018-06" db="EMBL/GenBank/DDBJ databases">
        <authorList>
            <consortium name="Pathogen Informatics"/>
            <person name="Doyle S."/>
        </authorList>
    </citation>
    <scope>NUCLEOTIDE SEQUENCE [LARGE SCALE GENOMIC DNA]</scope>
    <source>
        <strain evidence="1 2">NCTC11661</strain>
    </source>
</reference>
<dbReference type="RefSeq" id="WP_039965855.1">
    <property type="nucleotide sequence ID" value="NZ_UFTJ01000002.1"/>
</dbReference>
<dbReference type="AlphaFoldDB" id="A0A376C0Z3"/>
<gene>
    <name evidence="1" type="ORF">NCTC11661_01087</name>
</gene>
<accession>A0A376C0Z3</accession>
<organism evidence="1 2">
    <name type="scientific">Bergeyella zoohelcum</name>
    <dbReference type="NCBI Taxonomy" id="1015"/>
    <lineage>
        <taxon>Bacteria</taxon>
        <taxon>Pseudomonadati</taxon>
        <taxon>Bacteroidota</taxon>
        <taxon>Flavobacteriia</taxon>
        <taxon>Flavobacteriales</taxon>
        <taxon>Weeksellaceae</taxon>
        <taxon>Bergeyella</taxon>
    </lineage>
</organism>
<dbReference type="Proteomes" id="UP000255515">
    <property type="component" value="Unassembled WGS sequence"/>
</dbReference>
<evidence type="ECO:0000313" key="2">
    <source>
        <dbReference type="Proteomes" id="UP000255515"/>
    </source>
</evidence>
<sequence length="62" mass="7149">MMEINYISNIVGNASCFITGKLMEMIGEDVYSEMKKERNEISEKGMNISFVAFMNELKFKTI</sequence>
<proteinExistence type="predicted"/>
<protein>
    <submittedName>
        <fullName evidence="1">Uncharacterized protein</fullName>
    </submittedName>
</protein>
<evidence type="ECO:0000313" key="1">
    <source>
        <dbReference type="EMBL" id="SSZ55689.1"/>
    </source>
</evidence>